<feature type="transmembrane region" description="Helical" evidence="7">
    <location>
        <begin position="153"/>
        <end position="178"/>
    </location>
</feature>
<evidence type="ECO:0000256" key="4">
    <source>
        <dbReference type="ARBA" id="ARBA00022692"/>
    </source>
</evidence>
<keyword evidence="5 7" id="KW-1133">Transmembrane helix</keyword>
<dbReference type="Proteomes" id="UP000037210">
    <property type="component" value="Unassembled WGS sequence"/>
</dbReference>
<feature type="transmembrane region" description="Helical" evidence="7">
    <location>
        <begin position="121"/>
        <end position="141"/>
    </location>
</feature>
<dbReference type="InterPro" id="IPR005614">
    <property type="entry name" value="NrfD-like"/>
</dbReference>
<evidence type="ECO:0008006" key="10">
    <source>
        <dbReference type="Google" id="ProtNLM"/>
    </source>
</evidence>
<dbReference type="Gene3D" id="1.20.1630.10">
    <property type="entry name" value="Formate dehydrogenase/DMSO reductase domain"/>
    <property type="match status" value="1"/>
</dbReference>
<evidence type="ECO:0000256" key="1">
    <source>
        <dbReference type="ARBA" id="ARBA00004651"/>
    </source>
</evidence>
<feature type="transmembrane region" description="Helical" evidence="7">
    <location>
        <begin position="280"/>
        <end position="308"/>
    </location>
</feature>
<dbReference type="PANTHER" id="PTHR34856:SF2">
    <property type="entry name" value="PROTEIN NRFD"/>
    <property type="match status" value="1"/>
</dbReference>
<name>A0A0M0BSY1_9ARCH</name>
<keyword evidence="3" id="KW-1003">Cell membrane</keyword>
<protein>
    <recommendedName>
        <fullName evidence="10">Polysulfide reductase</fullName>
    </recommendedName>
</protein>
<reference evidence="8 9" key="1">
    <citation type="submission" date="2015-06" db="EMBL/GenBank/DDBJ databases">
        <title>New insights into the roles of widespread benthic archaea in carbon and nitrogen cycling.</title>
        <authorList>
            <person name="Lazar C.S."/>
            <person name="Baker B.J."/>
            <person name="Seitz K.W."/>
            <person name="Hyde A.S."/>
            <person name="Dick G.J."/>
            <person name="Hinrichs K.-U."/>
            <person name="Teske A.P."/>
        </authorList>
    </citation>
    <scope>NUCLEOTIDE SEQUENCE [LARGE SCALE GENOMIC DNA]</scope>
    <source>
        <strain evidence="8">DG-45</strain>
    </source>
</reference>
<evidence type="ECO:0000256" key="7">
    <source>
        <dbReference type="SAM" id="Phobius"/>
    </source>
</evidence>
<evidence type="ECO:0000313" key="8">
    <source>
        <dbReference type="EMBL" id="KON31539.1"/>
    </source>
</evidence>
<evidence type="ECO:0000256" key="2">
    <source>
        <dbReference type="ARBA" id="ARBA00008929"/>
    </source>
</evidence>
<evidence type="ECO:0000313" key="9">
    <source>
        <dbReference type="Proteomes" id="UP000037210"/>
    </source>
</evidence>
<proteinExistence type="inferred from homology"/>
<dbReference type="InterPro" id="IPR052049">
    <property type="entry name" value="Electron_transfer_protein"/>
</dbReference>
<organism evidence="8 9">
    <name type="scientific">miscellaneous Crenarchaeota group-15 archaeon DG-45</name>
    <dbReference type="NCBI Taxonomy" id="1685127"/>
    <lineage>
        <taxon>Archaea</taxon>
        <taxon>Candidatus Bathyarchaeota</taxon>
        <taxon>MCG-15</taxon>
    </lineage>
</organism>
<feature type="transmembrane region" description="Helical" evidence="7">
    <location>
        <begin position="6"/>
        <end position="33"/>
    </location>
</feature>
<comment type="caution">
    <text evidence="8">The sequence shown here is derived from an EMBL/GenBank/DDBJ whole genome shotgun (WGS) entry which is preliminary data.</text>
</comment>
<dbReference type="PANTHER" id="PTHR34856">
    <property type="entry name" value="PROTEIN NRFD"/>
    <property type="match status" value="1"/>
</dbReference>
<keyword evidence="6 7" id="KW-0472">Membrane</keyword>
<keyword evidence="4 7" id="KW-0812">Transmembrane</keyword>
<dbReference type="Pfam" id="PF03916">
    <property type="entry name" value="NrfD"/>
    <property type="match status" value="1"/>
</dbReference>
<sequence length="309" mass="33621">MEQLTWGILLAAYLFVGGMAGGAFIVGALADILGKDKWKVLSKSGIYVSLPCIIFGLVFLILDLGRFEVAPLSPLNAYINFPASIMSVGTWIITAFTAVSLVTAILYFFEGHAIIRKLFEVVGFVLGGSTAAYTGVLLSFARGRPFWVSPYLPWLFIISGTLTGLAMALFLIPIIAVFMPRFFEDFKNLFDKRTEYVSMLGETDKYLTILGIIEICLIVLFIGTAPGGSFLMTGPLSLWFYAYLILGLIAPLGIGYYIAKLDSARAHENLKTEGISSSMVLSSLGSFVLILIGGFLLRYVVLVAGQIII</sequence>
<dbReference type="AlphaFoldDB" id="A0A0M0BSY1"/>
<evidence type="ECO:0000256" key="5">
    <source>
        <dbReference type="ARBA" id="ARBA00022989"/>
    </source>
</evidence>
<comment type="subcellular location">
    <subcellularLocation>
        <location evidence="1">Cell membrane</location>
        <topology evidence="1">Multi-pass membrane protein</topology>
    </subcellularLocation>
</comment>
<evidence type="ECO:0000256" key="6">
    <source>
        <dbReference type="ARBA" id="ARBA00023136"/>
    </source>
</evidence>
<feature type="transmembrane region" description="Helical" evidence="7">
    <location>
        <begin position="85"/>
        <end position="109"/>
    </location>
</feature>
<accession>A0A0M0BSY1</accession>
<feature type="transmembrane region" description="Helical" evidence="7">
    <location>
        <begin position="206"/>
        <end position="226"/>
    </location>
</feature>
<gene>
    <name evidence="8" type="ORF">AC482_00270</name>
</gene>
<feature type="transmembrane region" description="Helical" evidence="7">
    <location>
        <begin position="238"/>
        <end position="259"/>
    </location>
</feature>
<evidence type="ECO:0000256" key="3">
    <source>
        <dbReference type="ARBA" id="ARBA00022475"/>
    </source>
</evidence>
<dbReference type="GO" id="GO:0005886">
    <property type="term" value="C:plasma membrane"/>
    <property type="evidence" value="ECO:0007669"/>
    <property type="project" value="UniProtKB-SubCell"/>
</dbReference>
<comment type="similarity">
    <text evidence="2">Belongs to the NrfD family.</text>
</comment>
<feature type="transmembrane region" description="Helical" evidence="7">
    <location>
        <begin position="45"/>
        <end position="65"/>
    </location>
</feature>
<dbReference type="EMBL" id="LFWZ01000002">
    <property type="protein sequence ID" value="KON31539.1"/>
    <property type="molecule type" value="Genomic_DNA"/>
</dbReference>